<dbReference type="PRINTS" id="PR00962">
    <property type="entry name" value="LETHAL2GIANT"/>
</dbReference>
<feature type="region of interest" description="Disordered" evidence="15">
    <location>
        <begin position="789"/>
        <end position="843"/>
    </location>
</feature>
<keyword evidence="6" id="KW-0268">Exocytosis</keyword>
<feature type="compositionally biased region" description="Low complexity" evidence="15">
    <location>
        <begin position="1033"/>
        <end position="1042"/>
    </location>
</feature>
<dbReference type="PROSITE" id="PS50892">
    <property type="entry name" value="V_SNARE"/>
    <property type="match status" value="1"/>
</dbReference>
<proteinExistence type="inferred from homology"/>
<dbReference type="Pfam" id="PF08366">
    <property type="entry name" value="LLGL"/>
    <property type="match status" value="1"/>
</dbReference>
<evidence type="ECO:0000256" key="1">
    <source>
        <dbReference type="ARBA" id="ARBA00004202"/>
    </source>
</evidence>
<keyword evidence="9" id="KW-0677">Repeat</keyword>
<evidence type="ECO:0000313" key="17">
    <source>
        <dbReference type="Proteomes" id="UP000829999"/>
    </source>
</evidence>
<keyword evidence="17" id="KW-1185">Reference proteome</keyword>
<dbReference type="GO" id="GO:0005886">
    <property type="term" value="C:plasma membrane"/>
    <property type="evidence" value="ECO:0007669"/>
    <property type="project" value="UniProtKB-SubCell"/>
</dbReference>
<dbReference type="GO" id="GO:0015031">
    <property type="term" value="P:protein transport"/>
    <property type="evidence" value="ECO:0007669"/>
    <property type="project" value="UniProtKB-KW"/>
</dbReference>
<keyword evidence="7" id="KW-0963">Cytoplasm</keyword>
<dbReference type="FunFam" id="1.20.5.110:FF:000001">
    <property type="entry name" value="syntaxin-binding protein 5 isoform X1"/>
    <property type="match status" value="1"/>
</dbReference>
<reference evidence="18" key="1">
    <citation type="submission" date="2025-08" db="UniProtKB">
        <authorList>
            <consortium name="RefSeq"/>
        </authorList>
    </citation>
    <scope>IDENTIFICATION</scope>
    <source>
        <tissue evidence="18">Whole larval tissue</tissue>
    </source>
</reference>
<organism evidence="17 18">
    <name type="scientific">Spodoptera frugiperda</name>
    <name type="common">Fall armyworm</name>
    <dbReference type="NCBI Taxonomy" id="7108"/>
    <lineage>
        <taxon>Eukaryota</taxon>
        <taxon>Metazoa</taxon>
        <taxon>Ecdysozoa</taxon>
        <taxon>Arthropoda</taxon>
        <taxon>Hexapoda</taxon>
        <taxon>Insecta</taxon>
        <taxon>Pterygota</taxon>
        <taxon>Neoptera</taxon>
        <taxon>Endopterygota</taxon>
        <taxon>Lepidoptera</taxon>
        <taxon>Glossata</taxon>
        <taxon>Ditrysia</taxon>
        <taxon>Noctuoidea</taxon>
        <taxon>Noctuidae</taxon>
        <taxon>Amphipyrinae</taxon>
        <taxon>Spodoptera</taxon>
    </lineage>
</organism>
<feature type="compositionally biased region" description="Low complexity" evidence="15">
    <location>
        <begin position="794"/>
        <end position="810"/>
    </location>
</feature>
<dbReference type="InterPro" id="IPR015943">
    <property type="entry name" value="WD40/YVTN_repeat-like_dom_sf"/>
</dbReference>
<feature type="compositionally biased region" description="Pro residues" evidence="15">
    <location>
        <begin position="716"/>
        <end position="725"/>
    </location>
</feature>
<dbReference type="InterPro" id="IPR036322">
    <property type="entry name" value="WD40_repeat_dom_sf"/>
</dbReference>
<evidence type="ECO:0000256" key="4">
    <source>
        <dbReference type="ARBA" id="ARBA00022448"/>
    </source>
</evidence>
<feature type="region of interest" description="Disordered" evidence="15">
    <location>
        <begin position="568"/>
        <end position="616"/>
    </location>
</feature>
<feature type="compositionally biased region" description="Basic and acidic residues" evidence="15">
    <location>
        <begin position="1017"/>
        <end position="1029"/>
    </location>
</feature>
<dbReference type="GeneID" id="118276434"/>
<dbReference type="GO" id="GO:0031201">
    <property type="term" value="C:SNARE complex"/>
    <property type="evidence" value="ECO:0007669"/>
    <property type="project" value="TreeGrafter"/>
</dbReference>
<evidence type="ECO:0000256" key="9">
    <source>
        <dbReference type="ARBA" id="ARBA00022737"/>
    </source>
</evidence>
<comment type="subcellular location">
    <subcellularLocation>
        <location evidence="1">Cell membrane</location>
        <topology evidence="1">Peripheral membrane protein</topology>
    </subcellularLocation>
    <subcellularLocation>
        <location evidence="2">Cytoplasm</location>
    </subcellularLocation>
</comment>
<feature type="region of interest" description="Disordered" evidence="15">
    <location>
        <begin position="1017"/>
        <end position="1049"/>
    </location>
</feature>
<dbReference type="GO" id="GO:0045159">
    <property type="term" value="F:myosin II binding"/>
    <property type="evidence" value="ECO:0007669"/>
    <property type="project" value="TreeGrafter"/>
</dbReference>
<keyword evidence="12" id="KW-0472">Membrane</keyword>
<keyword evidence="10" id="KW-0653">Protein transport</keyword>
<feature type="region of interest" description="Disordered" evidence="15">
    <location>
        <begin position="680"/>
        <end position="742"/>
    </location>
</feature>
<dbReference type="Gene3D" id="2.130.10.10">
    <property type="entry name" value="YVTN repeat-like/Quinoprotein amine dehydrogenase"/>
    <property type="match status" value="2"/>
</dbReference>
<evidence type="ECO:0000259" key="16">
    <source>
        <dbReference type="PROSITE" id="PS50892"/>
    </source>
</evidence>
<dbReference type="RefSeq" id="XP_050563514.1">
    <property type="nucleotide sequence ID" value="XM_050707557.1"/>
</dbReference>
<evidence type="ECO:0000256" key="11">
    <source>
        <dbReference type="ARBA" id="ARBA00023054"/>
    </source>
</evidence>
<dbReference type="Pfam" id="PF00957">
    <property type="entry name" value="Synaptobrevin"/>
    <property type="match status" value="1"/>
</dbReference>
<accession>A0A9R0EDA8</accession>
<protein>
    <recommendedName>
        <fullName evidence="13">Syntaxin-binding protein 5-like</fullName>
    </recommendedName>
</protein>
<evidence type="ECO:0000313" key="18">
    <source>
        <dbReference type="RefSeq" id="XP_050563514.1"/>
    </source>
</evidence>
<dbReference type="InterPro" id="IPR042855">
    <property type="entry name" value="V_SNARE_CC"/>
</dbReference>
<evidence type="ECO:0000256" key="13">
    <source>
        <dbReference type="ARBA" id="ARBA00067543"/>
    </source>
</evidence>
<dbReference type="GO" id="GO:0006893">
    <property type="term" value="P:Golgi to plasma membrane transport"/>
    <property type="evidence" value="ECO:0007669"/>
    <property type="project" value="TreeGrafter"/>
</dbReference>
<evidence type="ECO:0000256" key="7">
    <source>
        <dbReference type="ARBA" id="ARBA00022490"/>
    </source>
</evidence>
<dbReference type="InterPro" id="IPR000664">
    <property type="entry name" value="Lethal2_giant"/>
</dbReference>
<evidence type="ECO:0000256" key="5">
    <source>
        <dbReference type="ARBA" id="ARBA00022475"/>
    </source>
</evidence>
<comment type="similarity">
    <text evidence="3">Belongs to the WD repeat L(2)GL family.</text>
</comment>
<evidence type="ECO:0000256" key="2">
    <source>
        <dbReference type="ARBA" id="ARBA00004496"/>
    </source>
</evidence>
<evidence type="ECO:0000256" key="8">
    <source>
        <dbReference type="ARBA" id="ARBA00022574"/>
    </source>
</evidence>
<dbReference type="InterPro" id="IPR013577">
    <property type="entry name" value="LLGL2"/>
</dbReference>
<keyword evidence="11 14" id="KW-0175">Coiled coil</keyword>
<dbReference type="CDD" id="cd15873">
    <property type="entry name" value="R-SNARE_STXBP5_6"/>
    <property type="match status" value="1"/>
</dbReference>
<evidence type="ECO:0000256" key="12">
    <source>
        <dbReference type="ARBA" id="ARBA00023136"/>
    </source>
</evidence>
<sequence>MKKFTFKGVLDGFRSSVQAAPRGTEQEIQETLRPDHFQIKKTFRHGFPFSPTALAWDPIQKLLAIGDKGGNLRILGGPGVDSHVRHECGEAVLHARFLVNEGALVTATADDQLHLWTFRQKSPQRLHSLKFQRERSRIKLSLSTNEIKGITCLHLPLASKWIHVGTERGNVHVVNIETFALSGYVINWNKAIEVTRPNHPGAVVEISDNPLDASKLLIAFETGLVVVWDLRARAAEWRGALGGGGPGDGVRAAAWQHDGKLMTAHADGALATWTTRAPRPSSLSYPHAKANKDGKLEPCKPILRLEWKTSRTGESLVIFSGGLPTDKAGRTHSITVLNGKSTTVLEMEHSVVDFVTLCETPHTADYQEPYAIVVLLQNDLVVIDLQSPGYPCFENPYPMDIHESPVTCCSYFADCPSDLIPAFYSVGRQGNKKPTGFSEKLWPINGGEWEPASCSYNEIILTGHADGSVKFWDASAGTLQILYKLKCSKVFERRAGGAGGGAGAGFEEDSPLAIQQIALCCESRRLAVALPHGHVVLFKFRKADTHAETHVLEVPMISDVLEEECSPEPDAARSMSFSRGDGADGDSRRSGVWAGGGGGAGAQLRVRGAEGTGGARRAAGFQPTLVALQQAAPHPIAALTINSSYGLMAWGGERGVVVVDMSRRALVCCHAPAALYLAPAPAPRQPERQRSPSLDQLEDAARASPGASPHDEPDEPAAPPEPAPDTAPDDKPKLDTRRKSTTWKNFNLKRQLSKVDLKFKAAFAAPTENNTEEINAEKSNSQFYCEAPDRAPVGAPERGPEPSAGESPPGDMYERMHRELQERWSEQDTPAGPGLAPGGAARPDCLALGPRRLLGVPRRERPGAGSLGGLMRRFRELVAWLCPVRDSNGDQAHEQAASVAQRIDKLDSSFSRSRSSSMSSLENISQEGIQCLAFADSYTKKSDPTALTPTLWIGTTLGSVLTLSITLPEAELRHTQPVHVTTSGGPLFRLKGSILTMSFLDCNGALIPYSYESWRDDSKDVRDRRERTPTKQSSSSSGSRMSPTPGADTAGDRQFVVVASEKQARVVALPSQNCVYRQQIVETDFVVKAETVSLKDSVCLVNYLSTGHLVAYSLPSLRPLVDVDFLPLSELGIAKTFCFSNRGHGLYLASPTEVQKFTIDAEFCQQLNEMIGELFLPRDMPEPPKESFFRGLFGGGARPLDREELFGESSGKPLRTVAKHIPGGGAPALEALGARAGSAAADVSRAHQLVLERGDKLSQLEDRTERMHNQAAEFSSSAHQLMLKYKDKKWYQL</sequence>
<evidence type="ECO:0000256" key="15">
    <source>
        <dbReference type="SAM" id="MobiDB-lite"/>
    </source>
</evidence>
<dbReference type="InterPro" id="IPR001680">
    <property type="entry name" value="WD40_rpt"/>
</dbReference>
<dbReference type="Gene3D" id="1.20.5.110">
    <property type="match status" value="1"/>
</dbReference>
<keyword evidence="5" id="KW-1003">Cell membrane</keyword>
<evidence type="ECO:0000256" key="10">
    <source>
        <dbReference type="ARBA" id="ARBA00022927"/>
    </source>
</evidence>
<dbReference type="Proteomes" id="UP000829999">
    <property type="component" value="Chromosome 31"/>
</dbReference>
<dbReference type="PANTHER" id="PTHR10241">
    <property type="entry name" value="LETHAL 2 GIANT LARVAE PROTEIN"/>
    <property type="match status" value="1"/>
</dbReference>
<dbReference type="GO" id="GO:0019905">
    <property type="term" value="F:syntaxin binding"/>
    <property type="evidence" value="ECO:0007669"/>
    <property type="project" value="TreeGrafter"/>
</dbReference>
<dbReference type="FunFam" id="2.130.10.10:FF:000521">
    <property type="entry name" value="syntaxin-binding protein 5-like isoform X1"/>
    <property type="match status" value="1"/>
</dbReference>
<name>A0A9R0EDA8_SPOFR</name>
<feature type="compositionally biased region" description="Low complexity" evidence="15">
    <location>
        <begin position="830"/>
        <end position="843"/>
    </location>
</feature>
<dbReference type="SMART" id="SM00320">
    <property type="entry name" value="WD40"/>
    <property type="match status" value="5"/>
</dbReference>
<feature type="domain" description="V-SNARE coiled-coil homology" evidence="16">
    <location>
        <begin position="1228"/>
        <end position="1288"/>
    </location>
</feature>
<dbReference type="CTD" id="32217"/>
<evidence type="ECO:0000256" key="14">
    <source>
        <dbReference type="PROSITE-ProRule" id="PRU00290"/>
    </source>
</evidence>
<gene>
    <name evidence="18" type="primary">LOC118276434</name>
</gene>
<dbReference type="PANTHER" id="PTHR10241:SF25">
    <property type="entry name" value="TOMOSYN, ISOFORM C"/>
    <property type="match status" value="1"/>
</dbReference>
<dbReference type="SUPFAM" id="SSF58038">
    <property type="entry name" value="SNARE fusion complex"/>
    <property type="match status" value="1"/>
</dbReference>
<keyword evidence="8" id="KW-0853">WD repeat</keyword>
<dbReference type="GO" id="GO:0006887">
    <property type="term" value="P:exocytosis"/>
    <property type="evidence" value="ECO:0007669"/>
    <property type="project" value="UniProtKB-KW"/>
</dbReference>
<dbReference type="SUPFAM" id="SSF50978">
    <property type="entry name" value="WD40 repeat-like"/>
    <property type="match status" value="2"/>
</dbReference>
<feature type="compositionally biased region" description="Basic and acidic residues" evidence="15">
    <location>
        <begin position="812"/>
        <end position="826"/>
    </location>
</feature>
<feature type="compositionally biased region" description="Basic and acidic residues" evidence="15">
    <location>
        <begin position="728"/>
        <end position="738"/>
    </location>
</feature>
<dbReference type="GO" id="GO:0005096">
    <property type="term" value="F:GTPase activator activity"/>
    <property type="evidence" value="ECO:0007669"/>
    <property type="project" value="TreeGrafter"/>
</dbReference>
<keyword evidence="4" id="KW-0813">Transport</keyword>
<evidence type="ECO:0000256" key="3">
    <source>
        <dbReference type="ARBA" id="ARBA00008070"/>
    </source>
</evidence>
<evidence type="ECO:0000256" key="6">
    <source>
        <dbReference type="ARBA" id="ARBA00022483"/>
    </source>
</evidence>